<evidence type="ECO:0000256" key="1">
    <source>
        <dbReference type="ARBA" id="ARBA00022514"/>
    </source>
</evidence>
<feature type="compositionally biased region" description="Basic residues" evidence="2">
    <location>
        <begin position="104"/>
        <end position="120"/>
    </location>
</feature>
<name>A0A8J4XKD6_CLAMG</name>
<organism evidence="5 6">
    <name type="scientific">Clarias magur</name>
    <name type="common">Asian catfish</name>
    <name type="synonym">Macropteronotus magur</name>
    <dbReference type="NCBI Taxonomy" id="1594786"/>
    <lineage>
        <taxon>Eukaryota</taxon>
        <taxon>Metazoa</taxon>
        <taxon>Chordata</taxon>
        <taxon>Craniata</taxon>
        <taxon>Vertebrata</taxon>
        <taxon>Euteleostomi</taxon>
        <taxon>Actinopterygii</taxon>
        <taxon>Neopterygii</taxon>
        <taxon>Teleostei</taxon>
        <taxon>Ostariophysi</taxon>
        <taxon>Siluriformes</taxon>
        <taxon>Clariidae</taxon>
        <taxon>Clarias</taxon>
    </lineage>
</organism>
<dbReference type="Proteomes" id="UP000727407">
    <property type="component" value="Unassembled WGS sequence"/>
</dbReference>
<dbReference type="OrthoDB" id="8460355at2759"/>
<dbReference type="AlphaFoldDB" id="A0A8J4XKD6"/>
<feature type="compositionally biased region" description="Basic and acidic residues" evidence="2">
    <location>
        <begin position="121"/>
        <end position="130"/>
    </location>
</feature>
<feature type="region of interest" description="Disordered" evidence="2">
    <location>
        <begin position="94"/>
        <end position="130"/>
    </location>
</feature>
<dbReference type="SUPFAM" id="SSF54117">
    <property type="entry name" value="Interleukin 8-like chemokines"/>
    <property type="match status" value="1"/>
</dbReference>
<keyword evidence="1" id="KW-0202">Cytokine</keyword>
<keyword evidence="3" id="KW-0732">Signal</keyword>
<evidence type="ECO:0000313" key="5">
    <source>
        <dbReference type="EMBL" id="KAF5910199.1"/>
    </source>
</evidence>
<sequence length="130" mass="15070">MKFTLGTFPALLVLGVWFHLTVQPAESQHIPNRCACLKTRNGILGPFSDFTVTLKRHGCTRDEIIVILQKESRKVCLSPHGPQGKRLLKCWHRKQKEGKDEKKCIKRLQPRHRNNSKMTKRQREQQDDGS</sequence>
<feature type="domain" description="Chemokine interleukin-8-like" evidence="4">
    <location>
        <begin position="31"/>
        <end position="91"/>
    </location>
</feature>
<evidence type="ECO:0000259" key="4">
    <source>
        <dbReference type="SMART" id="SM00199"/>
    </source>
</evidence>
<dbReference type="GO" id="GO:0006955">
    <property type="term" value="P:immune response"/>
    <property type="evidence" value="ECO:0007669"/>
    <property type="project" value="InterPro"/>
</dbReference>
<dbReference type="GO" id="GO:0008009">
    <property type="term" value="F:chemokine activity"/>
    <property type="evidence" value="ECO:0007669"/>
    <property type="project" value="InterPro"/>
</dbReference>
<dbReference type="Gene3D" id="2.40.50.40">
    <property type="match status" value="1"/>
</dbReference>
<evidence type="ECO:0000313" key="6">
    <source>
        <dbReference type="Proteomes" id="UP000727407"/>
    </source>
</evidence>
<dbReference type="GO" id="GO:0005615">
    <property type="term" value="C:extracellular space"/>
    <property type="evidence" value="ECO:0007669"/>
    <property type="project" value="UniProtKB-KW"/>
</dbReference>
<accession>A0A8J4XKD6</accession>
<dbReference type="SMART" id="SM00199">
    <property type="entry name" value="SCY"/>
    <property type="match status" value="1"/>
</dbReference>
<dbReference type="Pfam" id="PF00048">
    <property type="entry name" value="IL8"/>
    <property type="match status" value="1"/>
</dbReference>
<proteinExistence type="predicted"/>
<evidence type="ECO:0000256" key="3">
    <source>
        <dbReference type="SAM" id="SignalP"/>
    </source>
</evidence>
<dbReference type="InterPro" id="IPR001811">
    <property type="entry name" value="Chemokine_IL8-like_dom"/>
</dbReference>
<feature type="chain" id="PRO_5035222008" evidence="3">
    <location>
        <begin position="28"/>
        <end position="130"/>
    </location>
</feature>
<feature type="signal peptide" evidence="3">
    <location>
        <begin position="1"/>
        <end position="27"/>
    </location>
</feature>
<dbReference type="InterPro" id="IPR036048">
    <property type="entry name" value="Interleukin_8-like_sf"/>
</dbReference>
<protein>
    <submittedName>
        <fullName evidence="5">C-X-C motif chemokine 9-like</fullName>
    </submittedName>
</protein>
<dbReference type="EMBL" id="QNUK01000001">
    <property type="protein sequence ID" value="KAF5910199.1"/>
    <property type="molecule type" value="Genomic_DNA"/>
</dbReference>
<keyword evidence="6" id="KW-1185">Reference proteome</keyword>
<reference evidence="5" key="1">
    <citation type="submission" date="2020-07" db="EMBL/GenBank/DDBJ databases">
        <title>Clarias magur genome sequencing, assembly and annotation.</title>
        <authorList>
            <person name="Kushwaha B."/>
            <person name="Kumar R."/>
            <person name="Das P."/>
            <person name="Joshi C.G."/>
            <person name="Kumar D."/>
            <person name="Nagpure N.S."/>
            <person name="Pandey M."/>
            <person name="Agarwal S."/>
            <person name="Srivastava S."/>
            <person name="Singh M."/>
            <person name="Sahoo L."/>
            <person name="Jayasankar P."/>
            <person name="Meher P.K."/>
            <person name="Koringa P.G."/>
            <person name="Iquebal M.A."/>
            <person name="Das S.P."/>
            <person name="Bit A."/>
            <person name="Patnaik S."/>
            <person name="Patel N."/>
            <person name="Shah T.M."/>
            <person name="Hinsu A."/>
            <person name="Jena J.K."/>
        </authorList>
    </citation>
    <scope>NUCLEOTIDE SEQUENCE</scope>
    <source>
        <strain evidence="5">CIFAMagur01</strain>
        <tissue evidence="5">Testis</tissue>
    </source>
</reference>
<comment type="caution">
    <text evidence="5">The sequence shown here is derived from an EMBL/GenBank/DDBJ whole genome shotgun (WGS) entry which is preliminary data.</text>
</comment>
<evidence type="ECO:0000256" key="2">
    <source>
        <dbReference type="SAM" id="MobiDB-lite"/>
    </source>
</evidence>
<gene>
    <name evidence="5" type="ORF">DAT39_000108</name>
</gene>